<evidence type="ECO:0000256" key="1">
    <source>
        <dbReference type="SAM" id="MobiDB-lite"/>
    </source>
</evidence>
<feature type="compositionally biased region" description="Acidic residues" evidence="1">
    <location>
        <begin position="42"/>
        <end position="60"/>
    </location>
</feature>
<evidence type="ECO:0000313" key="3">
    <source>
        <dbReference type="Proteomes" id="UP000324678"/>
    </source>
</evidence>
<reference evidence="2 3" key="1">
    <citation type="submission" date="2019-09" db="EMBL/GenBank/DDBJ databases">
        <title>Genome sequencing of strain KACC 19306.</title>
        <authorList>
            <person name="Heo J."/>
            <person name="Kim S.-J."/>
            <person name="Kim J.-S."/>
            <person name="Hong S.-B."/>
            <person name="Kwon S.-W."/>
        </authorList>
    </citation>
    <scope>NUCLEOTIDE SEQUENCE [LARGE SCALE GENOMIC DNA]</scope>
    <source>
        <strain evidence="2 3">KACC 19306</strain>
    </source>
</reference>
<dbReference type="RefSeq" id="WP_149159886.1">
    <property type="nucleotide sequence ID" value="NZ_CP043505.1"/>
</dbReference>
<gene>
    <name evidence="2" type="ORF">FLP10_05065</name>
</gene>
<proteinExistence type="predicted"/>
<dbReference type="AlphaFoldDB" id="A0A5C1YCQ0"/>
<organism evidence="2 3">
    <name type="scientific">Agromyces intestinalis</name>
    <dbReference type="NCBI Taxonomy" id="2592652"/>
    <lineage>
        <taxon>Bacteria</taxon>
        <taxon>Bacillati</taxon>
        <taxon>Actinomycetota</taxon>
        <taxon>Actinomycetes</taxon>
        <taxon>Micrococcales</taxon>
        <taxon>Microbacteriaceae</taxon>
        <taxon>Agromyces</taxon>
    </lineage>
</organism>
<dbReference type="EMBL" id="CP043505">
    <property type="protein sequence ID" value="QEO13863.1"/>
    <property type="molecule type" value="Genomic_DNA"/>
</dbReference>
<name>A0A5C1YCQ0_9MICO</name>
<feature type="region of interest" description="Disordered" evidence="1">
    <location>
        <begin position="1"/>
        <end position="85"/>
    </location>
</feature>
<protein>
    <submittedName>
        <fullName evidence="2">Uncharacterized protein</fullName>
    </submittedName>
</protein>
<feature type="compositionally biased region" description="Low complexity" evidence="1">
    <location>
        <begin position="21"/>
        <end position="33"/>
    </location>
</feature>
<accession>A0A5C1YCQ0</accession>
<keyword evidence="3" id="KW-1185">Reference proteome</keyword>
<evidence type="ECO:0000313" key="2">
    <source>
        <dbReference type="EMBL" id="QEO13863.1"/>
    </source>
</evidence>
<feature type="compositionally biased region" description="Acidic residues" evidence="1">
    <location>
        <begin position="1"/>
        <end position="12"/>
    </location>
</feature>
<dbReference type="KEGG" id="ail:FLP10_05065"/>
<dbReference type="Proteomes" id="UP000324678">
    <property type="component" value="Chromosome"/>
</dbReference>
<sequence>MTDFVDPLEEPFDFDRNPRGALDPNAEAAYAAELEAERRDAEDTDADPDLDADVDVDVDGVEGTTVTSASEGDPLDPETPVDNLE</sequence>